<dbReference type="OrthoDB" id="8534296at2"/>
<dbReference type="AlphaFoldDB" id="E8R2Q6"/>
<dbReference type="STRING" id="575540.Isop_2988"/>
<dbReference type="KEGG" id="ipa:Isop_2988"/>
<organism evidence="2 3">
    <name type="scientific">Isosphaera pallida (strain ATCC 43644 / DSM 9630 / IS1B)</name>
    <dbReference type="NCBI Taxonomy" id="575540"/>
    <lineage>
        <taxon>Bacteria</taxon>
        <taxon>Pseudomonadati</taxon>
        <taxon>Planctomycetota</taxon>
        <taxon>Planctomycetia</taxon>
        <taxon>Isosphaerales</taxon>
        <taxon>Isosphaeraceae</taxon>
        <taxon>Isosphaera</taxon>
    </lineage>
</organism>
<dbReference type="eggNOG" id="ENOG5032J7B">
    <property type="taxonomic scope" value="Bacteria"/>
</dbReference>
<reference evidence="2 3" key="2">
    <citation type="journal article" date="2011" name="Stand. Genomic Sci.">
        <title>Complete genome sequence of Isosphaera pallida type strain (IS1B).</title>
        <authorList>
            <consortium name="US DOE Joint Genome Institute (JGI-PGF)"/>
            <person name="Goker M."/>
            <person name="Cleland D."/>
            <person name="Saunders E."/>
            <person name="Lapidus A."/>
            <person name="Nolan M."/>
            <person name="Lucas S."/>
            <person name="Hammon N."/>
            <person name="Deshpande S."/>
            <person name="Cheng J.F."/>
            <person name="Tapia R."/>
            <person name="Han C."/>
            <person name="Goodwin L."/>
            <person name="Pitluck S."/>
            <person name="Liolios K."/>
            <person name="Pagani I."/>
            <person name="Ivanova N."/>
            <person name="Mavromatis K."/>
            <person name="Pati A."/>
            <person name="Chen A."/>
            <person name="Palaniappan K."/>
            <person name="Land M."/>
            <person name="Hauser L."/>
            <person name="Chang Y.J."/>
            <person name="Jeffries C.D."/>
            <person name="Detter J.C."/>
            <person name="Beck B."/>
            <person name="Woyke T."/>
            <person name="Bristow J."/>
            <person name="Eisen J.A."/>
            <person name="Markowitz V."/>
            <person name="Hugenholtz P."/>
            <person name="Kyrpides N.C."/>
            <person name="Klenk H.P."/>
        </authorList>
    </citation>
    <scope>NUCLEOTIDE SEQUENCE [LARGE SCALE GENOMIC DNA]</scope>
    <source>
        <strain evidence="3">ATCC 43644 / DSM 9630 / IS1B</strain>
    </source>
</reference>
<reference key="1">
    <citation type="submission" date="2010-11" db="EMBL/GenBank/DDBJ databases">
        <title>The complete sequence of chromosome of Isophaera pallida ATCC 43644.</title>
        <authorList>
            <consortium name="US DOE Joint Genome Institute (JGI-PGF)"/>
            <person name="Lucas S."/>
            <person name="Copeland A."/>
            <person name="Lapidus A."/>
            <person name="Bruce D."/>
            <person name="Goodwin L."/>
            <person name="Pitluck S."/>
            <person name="Kyrpides N."/>
            <person name="Mavromatis K."/>
            <person name="Pagani I."/>
            <person name="Ivanova N."/>
            <person name="Saunders E."/>
            <person name="Brettin T."/>
            <person name="Detter J.C."/>
            <person name="Han C."/>
            <person name="Tapia R."/>
            <person name="Land M."/>
            <person name="Hauser L."/>
            <person name="Markowitz V."/>
            <person name="Cheng J.-F."/>
            <person name="Hugenholtz P."/>
            <person name="Woyke T."/>
            <person name="Wu D."/>
            <person name="Eisen J.A."/>
        </authorList>
    </citation>
    <scope>NUCLEOTIDE SEQUENCE</scope>
    <source>
        <strain>ATCC 43644</strain>
    </source>
</reference>
<sequence>MTKNCESFHHPITFLWVSCWIVLAISTTADAVSGQARADDSESILQWQETSPASETPTFYRPWILQYDSPPSSIIEGPMAHVLASMSPRSKSVPPRTARVSTPKVDHMLRRVQFVESDNDSVGPPRFPGFSLNASSTPSNLQPQPRNSIVFDDPISYEGPSPSTVNDIDVRDGPRIPEPMVFDLVRGLGARRGEFEINVLNLVPFKRKRPNYEWAPEVEWVIANGLAIEYELPILDTQIVAQKFAVQYTFGTALDDALIHGVQGIAYFDTVNGDFIPTLLYLIGLRLDERWSLFAMLGGAVGPQAFPFQEEEANPYGTDLIVNLSIFNNVTDRLVLGLETNLSRQLRGPSELLVMPQLHYEIGERFNLQLGFGMRDDVVGRHGELGFRVIWER</sequence>
<dbReference type="RefSeq" id="WP_013565841.1">
    <property type="nucleotide sequence ID" value="NC_014962.1"/>
</dbReference>
<dbReference type="HOGENOM" id="CLU_701657_0_0_0"/>
<keyword evidence="3" id="KW-1185">Reference proteome</keyword>
<feature type="chain" id="PRO_5003229968" description="Transporter" evidence="1">
    <location>
        <begin position="32"/>
        <end position="393"/>
    </location>
</feature>
<feature type="signal peptide" evidence="1">
    <location>
        <begin position="1"/>
        <end position="31"/>
    </location>
</feature>
<dbReference type="InParanoid" id="E8R2Q6"/>
<keyword evidence="1" id="KW-0732">Signal</keyword>
<gene>
    <name evidence="2" type="ordered locus">Isop_2988</name>
</gene>
<evidence type="ECO:0000313" key="3">
    <source>
        <dbReference type="Proteomes" id="UP000008631"/>
    </source>
</evidence>
<name>E8R2Q6_ISOPI</name>
<dbReference type="EMBL" id="CP002353">
    <property type="protein sequence ID" value="ADV63553.1"/>
    <property type="molecule type" value="Genomic_DNA"/>
</dbReference>
<evidence type="ECO:0008006" key="4">
    <source>
        <dbReference type="Google" id="ProtNLM"/>
    </source>
</evidence>
<evidence type="ECO:0000256" key="1">
    <source>
        <dbReference type="SAM" id="SignalP"/>
    </source>
</evidence>
<accession>E8R2Q6</accession>
<protein>
    <recommendedName>
        <fullName evidence="4">Transporter</fullName>
    </recommendedName>
</protein>
<dbReference type="PROSITE" id="PS51257">
    <property type="entry name" value="PROKAR_LIPOPROTEIN"/>
    <property type="match status" value="1"/>
</dbReference>
<evidence type="ECO:0000313" key="2">
    <source>
        <dbReference type="EMBL" id="ADV63553.1"/>
    </source>
</evidence>
<dbReference type="Proteomes" id="UP000008631">
    <property type="component" value="Chromosome"/>
</dbReference>
<proteinExistence type="predicted"/>